<keyword evidence="4 11" id="KW-0326">Glycosidase</keyword>
<name>W6K0H0_9MICO</name>
<evidence type="ECO:0000256" key="5">
    <source>
        <dbReference type="ARBA" id="ARBA00023326"/>
    </source>
</evidence>
<evidence type="ECO:0000313" key="11">
    <source>
        <dbReference type="EMBL" id="CCH74942.1"/>
    </source>
</evidence>
<keyword evidence="3 11" id="KW-0378">Hydrolase</keyword>
<dbReference type="Gene3D" id="2.60.120.260">
    <property type="entry name" value="Galactose-binding domain-like"/>
    <property type="match status" value="2"/>
</dbReference>
<dbReference type="Gene3D" id="1.50.10.10">
    <property type="match status" value="1"/>
</dbReference>
<evidence type="ECO:0000259" key="10">
    <source>
        <dbReference type="Pfam" id="PF17390"/>
    </source>
</evidence>
<keyword evidence="12" id="KW-1185">Reference proteome</keyword>
<evidence type="ECO:0000313" key="12">
    <source>
        <dbReference type="Proteomes" id="UP000035763"/>
    </source>
</evidence>
<dbReference type="InterPro" id="IPR035396">
    <property type="entry name" value="Bac_rhamnosid6H"/>
</dbReference>
<dbReference type="InterPro" id="IPR036116">
    <property type="entry name" value="FN3_sf"/>
</dbReference>
<organism evidence="11 12">
    <name type="scientific">Nostocoides australiense Ben110</name>
    <dbReference type="NCBI Taxonomy" id="1193182"/>
    <lineage>
        <taxon>Bacteria</taxon>
        <taxon>Bacillati</taxon>
        <taxon>Actinomycetota</taxon>
        <taxon>Actinomycetes</taxon>
        <taxon>Micrococcales</taxon>
        <taxon>Intrasporangiaceae</taxon>
        <taxon>Nostocoides</taxon>
    </lineage>
</organism>
<dbReference type="PIRSF" id="PIRSF010631">
    <property type="entry name" value="A-rhamnsds"/>
    <property type="match status" value="1"/>
</dbReference>
<dbReference type="InterPro" id="IPR008928">
    <property type="entry name" value="6-hairpin_glycosidase_sf"/>
</dbReference>
<dbReference type="SUPFAM" id="SSF49265">
    <property type="entry name" value="Fibronectin type III"/>
    <property type="match status" value="1"/>
</dbReference>
<dbReference type="PANTHER" id="PTHR33307">
    <property type="entry name" value="ALPHA-RHAMNOSIDASE (EUROFUNG)"/>
    <property type="match status" value="1"/>
</dbReference>
<dbReference type="SUPFAM" id="SSF48208">
    <property type="entry name" value="Six-hairpin glycosidases"/>
    <property type="match status" value="1"/>
</dbReference>
<dbReference type="CDD" id="cd00063">
    <property type="entry name" value="FN3"/>
    <property type="match status" value="1"/>
</dbReference>
<dbReference type="Proteomes" id="UP000035763">
    <property type="component" value="Unassembled WGS sequence"/>
</dbReference>
<reference evidence="11 12" key="1">
    <citation type="journal article" date="2013" name="ISME J.">
        <title>A metabolic model for members of the genus Tetrasphaera involved in enhanced biological phosphorus removal.</title>
        <authorList>
            <person name="Kristiansen R."/>
            <person name="Nguyen H.T.T."/>
            <person name="Saunders A.M."/>
            <person name="Nielsen J.L."/>
            <person name="Wimmer R."/>
            <person name="Le V.Q."/>
            <person name="McIlroy S.J."/>
            <person name="Petrovski S."/>
            <person name="Seviour R.J."/>
            <person name="Calteau A."/>
            <person name="Nielsen K.L."/>
            <person name="Nielsen P.H."/>
        </authorList>
    </citation>
    <scope>NUCLEOTIDE SEQUENCE [LARGE SCALE GENOMIC DNA]</scope>
    <source>
        <strain evidence="11 12">Ben110</strain>
    </source>
</reference>
<feature type="domain" description="Alpha-L-rhamnosidase concanavalin-like" evidence="7">
    <location>
        <begin position="312"/>
        <end position="422"/>
    </location>
</feature>
<accession>W6K0H0</accession>
<dbReference type="GO" id="GO:0000272">
    <property type="term" value="P:polysaccharide catabolic process"/>
    <property type="evidence" value="ECO:0007669"/>
    <property type="project" value="UniProtKB-KW"/>
</dbReference>
<dbReference type="Pfam" id="PF25788">
    <property type="entry name" value="Ig_Rha78A_N"/>
    <property type="match status" value="1"/>
</dbReference>
<proteinExistence type="predicted"/>
<evidence type="ECO:0000259" key="9">
    <source>
        <dbReference type="Pfam" id="PF17389"/>
    </source>
</evidence>
<dbReference type="EC" id="3.2.1.40" evidence="2"/>
<evidence type="ECO:0000256" key="4">
    <source>
        <dbReference type="ARBA" id="ARBA00023295"/>
    </source>
</evidence>
<evidence type="ECO:0000256" key="3">
    <source>
        <dbReference type="ARBA" id="ARBA00022801"/>
    </source>
</evidence>
<evidence type="ECO:0000256" key="2">
    <source>
        <dbReference type="ARBA" id="ARBA00012652"/>
    </source>
</evidence>
<dbReference type="PANTHER" id="PTHR33307:SF6">
    <property type="entry name" value="ALPHA-RHAMNOSIDASE (EUROFUNG)-RELATED"/>
    <property type="match status" value="1"/>
</dbReference>
<evidence type="ECO:0000259" key="7">
    <source>
        <dbReference type="Pfam" id="PF05592"/>
    </source>
</evidence>
<dbReference type="Pfam" id="PF08531">
    <property type="entry name" value="Bac_rhamnosid_N"/>
    <property type="match status" value="1"/>
</dbReference>
<dbReference type="STRING" id="1193182.BN11_4990002"/>
<dbReference type="InterPro" id="IPR008902">
    <property type="entry name" value="Rhamnosid_concanavalin"/>
</dbReference>
<dbReference type="OrthoDB" id="9761045at2"/>
<dbReference type="InterPro" id="IPR016007">
    <property type="entry name" value="Alpha_rhamnosid"/>
</dbReference>
<keyword evidence="5" id="KW-0624">Polysaccharide degradation</keyword>
<dbReference type="AlphaFoldDB" id="W6K0H0"/>
<dbReference type="Pfam" id="PF17390">
    <property type="entry name" value="Bac_rhamnosid_C"/>
    <property type="match status" value="1"/>
</dbReference>
<evidence type="ECO:0000256" key="1">
    <source>
        <dbReference type="ARBA" id="ARBA00001445"/>
    </source>
</evidence>
<dbReference type="InterPro" id="IPR035398">
    <property type="entry name" value="Bac_rhamnosid_C"/>
</dbReference>
<protein>
    <recommendedName>
        <fullName evidence="2">alpha-L-rhamnosidase</fullName>
        <ecNumber evidence="2">3.2.1.40</ecNumber>
    </recommendedName>
</protein>
<feature type="region of interest" description="Disordered" evidence="6">
    <location>
        <begin position="812"/>
        <end position="833"/>
    </location>
</feature>
<dbReference type="GO" id="GO:0030596">
    <property type="term" value="F:alpha-L-rhamnosidase activity"/>
    <property type="evidence" value="ECO:0007669"/>
    <property type="project" value="UniProtKB-EC"/>
</dbReference>
<dbReference type="InterPro" id="IPR012341">
    <property type="entry name" value="6hp_glycosidase-like_sf"/>
</dbReference>
<dbReference type="Pfam" id="PF05592">
    <property type="entry name" value="Bac_rhamnosid"/>
    <property type="match status" value="1"/>
</dbReference>
<feature type="domain" description="Alpha-L-rhamnosidase six-hairpin glycosidase" evidence="9">
    <location>
        <begin position="434"/>
        <end position="797"/>
    </location>
</feature>
<evidence type="ECO:0000259" key="8">
    <source>
        <dbReference type="Pfam" id="PF08531"/>
    </source>
</evidence>
<dbReference type="InterPro" id="IPR013737">
    <property type="entry name" value="Bac_rhamnosid_N"/>
</dbReference>
<dbReference type="Pfam" id="PF17389">
    <property type="entry name" value="Bac_rhamnosid6H"/>
    <property type="match status" value="1"/>
</dbReference>
<dbReference type="Gene3D" id="2.60.40.10">
    <property type="entry name" value="Immunoglobulins"/>
    <property type="match status" value="1"/>
</dbReference>
<feature type="domain" description="Bacterial alpha-L-rhamnosidase N-terminal" evidence="8">
    <location>
        <begin position="133"/>
        <end position="300"/>
    </location>
</feature>
<dbReference type="EMBL" id="CAJA01000444">
    <property type="protein sequence ID" value="CCH74942.1"/>
    <property type="molecule type" value="Genomic_DNA"/>
</dbReference>
<dbReference type="Gene3D" id="2.60.420.10">
    <property type="entry name" value="Maltose phosphorylase, domain 3"/>
    <property type="match status" value="1"/>
</dbReference>
<keyword evidence="5" id="KW-0119">Carbohydrate metabolism</keyword>
<sequence length="880" mass="96595">MRIRVEHRDDALGIGERRPRLSWQLPAPDAGRQHAYRLRLDDELSPWVESDGTVLQPWPFDPLHSGEQHEIAVQVRTDMGDSEFSEPVALEAGLLNVADWQASWVSPTPREPETPGFRPAYRLRGVTTVDRPVARARLYVTAHGIHETFLNGEPVSDEVLAPGYTEYAARLHVSTIDVTTRIRLGDNAVDVLLADGWFRGSVGMPRSTDQFGNRTAYLAQLHLTFEDASTVVTGTGASWRWAPSHVVAADLIEGQQQDNRLRQSGWTATDLDAPSWEPVTVREDIGYAALTASPAPPVRRITELAAVAATRPRPGTYVLDFGQNIGGWTRLDDLTALGPAGTTLTLTHAEAVDAAGDVMTEHLRPDDIPFIQHEVRAGMVDRVTIAGELGESFEPTLTSHGFRYVRLEGVSHDLAPEEVAARARAVVVHTDLPERGSFACSNADLNALHAAAVRSFRGNAISIPTDCPTRERAGWTGDWQIYAPVASFHHDIAGFSLSWLRDLAAAQWDNGIVGNMAPMPPAERSGFLEKLNGSAGWGDAIVLVPWELYAEYGDLRSLAELWPNMQRWLAFAAASAATGRHPSRVARSPAPLDHETWLWDTGFHWGEWLVPGEEIDFPAFLAADKADVATAYLVRSAETMAAIAEVLGRPADARHCRDLADKTRTAWQQEFVGADGTITPDTQANLVRALTFGLVPDHLRKTAAAQLDRLVRDNGTRLGTGFLATRDLLPALADSGHLDTAYDLLLQRAAPGWLAMLDRGATTMWERWEGIDEDGMPHASLNHYSKGAVIGFLHTHVAGLRRTEPAWRRSRIEPRPGGGVTWAQAHHDSPHGRHTVEWSLRDNDFELTADVPAGCRADLVLPGREAEDVGPGRHTRTCRV</sequence>
<dbReference type="InterPro" id="IPR013783">
    <property type="entry name" value="Ig-like_fold"/>
</dbReference>
<gene>
    <name evidence="11" type="ORF">BN11_4990002</name>
</gene>
<comment type="caution">
    <text evidence="11">The sequence shown here is derived from an EMBL/GenBank/DDBJ whole genome shotgun (WGS) entry which is preliminary data.</text>
</comment>
<dbReference type="RefSeq" id="WP_048700296.1">
    <property type="nucleotide sequence ID" value="NZ_HG764815.1"/>
</dbReference>
<dbReference type="InterPro" id="IPR003961">
    <property type="entry name" value="FN3_dom"/>
</dbReference>
<evidence type="ECO:0000256" key="6">
    <source>
        <dbReference type="SAM" id="MobiDB-lite"/>
    </source>
</evidence>
<feature type="domain" description="Alpha-L-rhamnosidase C-terminal" evidence="10">
    <location>
        <begin position="799"/>
        <end position="871"/>
    </location>
</feature>
<comment type="catalytic activity">
    <reaction evidence="1">
        <text>Hydrolysis of terminal non-reducing alpha-L-rhamnose residues in alpha-L-rhamnosides.</text>
        <dbReference type="EC" id="3.2.1.40"/>
    </reaction>
</comment>